<dbReference type="EMBL" id="QGLE01000003">
    <property type="protein sequence ID" value="PWR24567.1"/>
    <property type="molecule type" value="Genomic_DNA"/>
</dbReference>
<evidence type="ECO:0000313" key="2">
    <source>
        <dbReference type="Proteomes" id="UP000245461"/>
    </source>
</evidence>
<keyword evidence="2" id="KW-1185">Reference proteome</keyword>
<comment type="caution">
    <text evidence="1">The sequence shown here is derived from an EMBL/GenBank/DDBJ whole genome shotgun (WGS) entry which is preliminary data.</text>
</comment>
<sequence>MIVPIVSLQQAKDHLCVDFDDDDDLIALYIAAAETGLLQYCRIDAVPSGAEAVFQAAALLVVGDLYGYRETVQTGGTSTPIALTPNVLWLVGPHRMLRV</sequence>
<dbReference type="NCBIfam" id="TIGR01560">
    <property type="entry name" value="put_DNA_pack"/>
    <property type="match status" value="1"/>
</dbReference>
<dbReference type="InterPro" id="IPR006450">
    <property type="entry name" value="Phage_HK97_gp6-like"/>
</dbReference>
<accession>A0A317EBX3</accession>
<dbReference type="CDD" id="cd08054">
    <property type="entry name" value="gp6"/>
    <property type="match status" value="1"/>
</dbReference>
<dbReference type="InterPro" id="IPR021146">
    <property type="entry name" value="Phage_gp6-like_head-tail"/>
</dbReference>
<dbReference type="Pfam" id="PF05135">
    <property type="entry name" value="Phage_connect_1"/>
    <property type="match status" value="1"/>
</dbReference>
<dbReference type="Proteomes" id="UP000245461">
    <property type="component" value="Unassembled WGS sequence"/>
</dbReference>
<name>A0A317EBX3_9PROT</name>
<dbReference type="OrthoDB" id="8371016at2"/>
<organism evidence="1 2">
    <name type="scientific">Zavarzinia aquatilis</name>
    <dbReference type="NCBI Taxonomy" id="2211142"/>
    <lineage>
        <taxon>Bacteria</taxon>
        <taxon>Pseudomonadati</taxon>
        <taxon>Pseudomonadota</taxon>
        <taxon>Alphaproteobacteria</taxon>
        <taxon>Rhodospirillales</taxon>
        <taxon>Zavarziniaceae</taxon>
        <taxon>Zavarzinia</taxon>
    </lineage>
</organism>
<proteinExistence type="predicted"/>
<gene>
    <name evidence="1" type="ORF">DKG74_07115</name>
</gene>
<protein>
    <submittedName>
        <fullName evidence="1">Phage gp6-like head-tail connector protein</fullName>
    </submittedName>
</protein>
<dbReference type="AlphaFoldDB" id="A0A317EBX3"/>
<reference evidence="1 2" key="1">
    <citation type="submission" date="2018-05" db="EMBL/GenBank/DDBJ databases">
        <title>Zavarzinia sp. HR-AS.</title>
        <authorList>
            <person name="Lee Y."/>
            <person name="Jeon C.O."/>
        </authorList>
    </citation>
    <scope>NUCLEOTIDE SEQUENCE [LARGE SCALE GENOMIC DNA]</scope>
    <source>
        <strain evidence="1 2">HR-AS</strain>
    </source>
</reference>
<evidence type="ECO:0000313" key="1">
    <source>
        <dbReference type="EMBL" id="PWR24567.1"/>
    </source>
</evidence>
<dbReference type="Gene3D" id="1.10.3230.30">
    <property type="entry name" value="Phage gp6-like head-tail connector protein"/>
    <property type="match status" value="1"/>
</dbReference>